<dbReference type="Proteomes" id="UP001528411">
    <property type="component" value="Unassembled WGS sequence"/>
</dbReference>
<reference evidence="5 6" key="1">
    <citation type="submission" date="2023-01" db="EMBL/GenBank/DDBJ databases">
        <title>Psychrosphaera sp. nov., isolated from marine algae.</title>
        <authorList>
            <person name="Bayburt H."/>
            <person name="Choi B.J."/>
            <person name="Kim J.M."/>
            <person name="Choi D.G."/>
            <person name="Jeon C.O."/>
        </authorList>
    </citation>
    <scope>NUCLEOTIDE SEQUENCE [LARGE SCALE GENOMIC DNA]</scope>
    <source>
        <strain evidence="5 6">G1-22</strain>
    </source>
</reference>
<dbReference type="Pfam" id="PF00358">
    <property type="entry name" value="PTS_EIIA_1"/>
    <property type="match status" value="1"/>
</dbReference>
<evidence type="ECO:0000256" key="2">
    <source>
        <dbReference type="ARBA" id="ARBA00022597"/>
    </source>
</evidence>
<evidence type="ECO:0000256" key="3">
    <source>
        <dbReference type="ARBA" id="ARBA00022679"/>
    </source>
</evidence>
<dbReference type="Gene3D" id="2.70.70.10">
    <property type="entry name" value="Glucose Permease (Domain IIA)"/>
    <property type="match status" value="1"/>
</dbReference>
<organism evidence="5 6">
    <name type="scientific">Psychrosphaera algicola</name>
    <dbReference type="NCBI Taxonomy" id="3023714"/>
    <lineage>
        <taxon>Bacteria</taxon>
        <taxon>Pseudomonadati</taxon>
        <taxon>Pseudomonadota</taxon>
        <taxon>Gammaproteobacteria</taxon>
        <taxon>Alteromonadales</taxon>
        <taxon>Pseudoalteromonadaceae</taxon>
        <taxon>Psychrosphaera</taxon>
    </lineage>
</organism>
<evidence type="ECO:0000313" key="6">
    <source>
        <dbReference type="Proteomes" id="UP001528411"/>
    </source>
</evidence>
<dbReference type="InterPro" id="IPR001127">
    <property type="entry name" value="PTS_EIIA_1_perm"/>
</dbReference>
<dbReference type="SUPFAM" id="SSF51261">
    <property type="entry name" value="Duplicated hybrid motif"/>
    <property type="match status" value="1"/>
</dbReference>
<protein>
    <submittedName>
        <fullName evidence="5">PTS glucose transporter subunit IIA</fullName>
    </submittedName>
</protein>
<keyword evidence="6" id="KW-1185">Reference proteome</keyword>
<dbReference type="InterPro" id="IPR011055">
    <property type="entry name" value="Dup_hybrid_motif"/>
</dbReference>
<proteinExistence type="predicted"/>
<keyword evidence="3" id="KW-0808">Transferase</keyword>
<evidence type="ECO:0000256" key="1">
    <source>
        <dbReference type="ARBA" id="ARBA00022448"/>
    </source>
</evidence>
<comment type="caution">
    <text evidence="5">The sequence shown here is derived from an EMBL/GenBank/DDBJ whole genome shotgun (WGS) entry which is preliminary data.</text>
</comment>
<evidence type="ECO:0000259" key="4">
    <source>
        <dbReference type="Pfam" id="PF00358"/>
    </source>
</evidence>
<sequence length="163" mass="17764">MIGQSSKIEFKQGATVTGVQIPAPISGKVSRISCPLVNQLGCGVSITPTTSQVTAPFNAHVIAIDISIGQIVLQAKNKLKLAIQLPFEYKQNLGLGIKILVKLGQAVTLDQPLMELNLYKMSHNSTPTHLYIFWLNAQTIKRIVVPRTHVEHGADPLFTLVTE</sequence>
<accession>A0ABT5F8F9</accession>
<dbReference type="EMBL" id="JAQOMS010000002">
    <property type="protein sequence ID" value="MDC2887817.1"/>
    <property type="molecule type" value="Genomic_DNA"/>
</dbReference>
<dbReference type="RefSeq" id="WP_272179600.1">
    <property type="nucleotide sequence ID" value="NZ_JAQOMS010000002.1"/>
</dbReference>
<name>A0ABT5F8F9_9GAMM</name>
<evidence type="ECO:0000313" key="5">
    <source>
        <dbReference type="EMBL" id="MDC2887817.1"/>
    </source>
</evidence>
<keyword evidence="1" id="KW-0813">Transport</keyword>
<gene>
    <name evidence="5" type="ORF">PN838_01905</name>
</gene>
<feature type="domain" description="PTS EIIA type-1" evidence="4">
    <location>
        <begin position="38"/>
        <end position="138"/>
    </location>
</feature>
<keyword evidence="2 5" id="KW-0762">Sugar transport</keyword>